<organism evidence="4">
    <name type="scientific">Schistosoma curassoni</name>
    <dbReference type="NCBI Taxonomy" id="6186"/>
    <lineage>
        <taxon>Eukaryota</taxon>
        <taxon>Metazoa</taxon>
        <taxon>Spiralia</taxon>
        <taxon>Lophotrochozoa</taxon>
        <taxon>Platyhelminthes</taxon>
        <taxon>Trematoda</taxon>
        <taxon>Digenea</taxon>
        <taxon>Strigeidida</taxon>
        <taxon>Schistosomatoidea</taxon>
        <taxon>Schistosomatidae</taxon>
        <taxon>Schistosoma</taxon>
    </lineage>
</organism>
<name>A0A183JHT5_9TREM</name>
<sequence>MLLFSSNEEENVPHAPELTPSLFKNTSKEIVRCKSHELRIIKPFLKTKTRGSQRMLSNVMHPSVLCEALIDHGKVLKKRADHLDERQPKVEDEMGRMGTKMS</sequence>
<reference evidence="4" key="1">
    <citation type="submission" date="2016-06" db="UniProtKB">
        <authorList>
            <consortium name="WormBaseParasite"/>
        </authorList>
    </citation>
    <scope>IDENTIFICATION</scope>
</reference>
<reference evidence="2 3" key="2">
    <citation type="submission" date="2018-11" db="EMBL/GenBank/DDBJ databases">
        <authorList>
            <consortium name="Pathogen Informatics"/>
        </authorList>
    </citation>
    <scope>NUCLEOTIDE SEQUENCE [LARGE SCALE GENOMIC DNA]</scope>
    <source>
        <strain evidence="2">Dakar</strain>
        <strain evidence="3">Dakar, Senegal</strain>
    </source>
</reference>
<keyword evidence="3" id="KW-1185">Reference proteome</keyword>
<protein>
    <submittedName>
        <fullName evidence="2 4">Uncharacterized protein</fullName>
    </submittedName>
</protein>
<feature type="compositionally biased region" description="Basic and acidic residues" evidence="1">
    <location>
        <begin position="81"/>
        <end position="95"/>
    </location>
</feature>
<evidence type="ECO:0000313" key="2">
    <source>
        <dbReference type="EMBL" id="VDO73231.1"/>
    </source>
</evidence>
<evidence type="ECO:0000256" key="1">
    <source>
        <dbReference type="SAM" id="MobiDB-lite"/>
    </source>
</evidence>
<feature type="region of interest" description="Disordered" evidence="1">
    <location>
        <begin position="1"/>
        <end position="20"/>
    </location>
</feature>
<dbReference type="Proteomes" id="UP000279833">
    <property type="component" value="Unassembled WGS sequence"/>
</dbReference>
<evidence type="ECO:0000313" key="4">
    <source>
        <dbReference type="WBParaSite" id="SCUD_0000225801-mRNA-1"/>
    </source>
</evidence>
<feature type="region of interest" description="Disordered" evidence="1">
    <location>
        <begin position="79"/>
        <end position="102"/>
    </location>
</feature>
<gene>
    <name evidence="2" type="ORF">SCUD_LOCUS2259</name>
</gene>
<proteinExistence type="predicted"/>
<dbReference type="AlphaFoldDB" id="A0A183JHT5"/>
<dbReference type="EMBL" id="UZAK01002120">
    <property type="protein sequence ID" value="VDO73231.1"/>
    <property type="molecule type" value="Genomic_DNA"/>
</dbReference>
<accession>A0A183JHT5</accession>
<dbReference type="WBParaSite" id="SCUD_0000225801-mRNA-1">
    <property type="protein sequence ID" value="SCUD_0000225801-mRNA-1"/>
    <property type="gene ID" value="SCUD_0000225801"/>
</dbReference>
<evidence type="ECO:0000313" key="3">
    <source>
        <dbReference type="Proteomes" id="UP000279833"/>
    </source>
</evidence>